<comment type="caution">
    <text evidence="2">The sequence shown here is derived from an EMBL/GenBank/DDBJ whole genome shotgun (WGS) entry which is preliminary data.</text>
</comment>
<keyword evidence="1" id="KW-1133">Transmembrane helix</keyword>
<reference evidence="2 3" key="1">
    <citation type="journal article" date="2015" name="Nature">
        <title>rRNA introns, odd ribosomes, and small enigmatic genomes across a large radiation of phyla.</title>
        <authorList>
            <person name="Brown C.T."/>
            <person name="Hug L.A."/>
            <person name="Thomas B.C."/>
            <person name="Sharon I."/>
            <person name="Castelle C.J."/>
            <person name="Singh A."/>
            <person name="Wilkins M.J."/>
            <person name="Williams K.H."/>
            <person name="Banfield J.F."/>
        </authorList>
    </citation>
    <scope>NUCLEOTIDE SEQUENCE [LARGE SCALE GENOMIC DNA]</scope>
</reference>
<proteinExistence type="predicted"/>
<evidence type="ECO:0000313" key="2">
    <source>
        <dbReference type="EMBL" id="KKS31665.1"/>
    </source>
</evidence>
<organism evidence="2 3">
    <name type="scientific">Candidatus Amesbacteria bacterium GW2011_GWA2_42_12</name>
    <dbReference type="NCBI Taxonomy" id="1618356"/>
    <lineage>
        <taxon>Bacteria</taxon>
        <taxon>Candidatus Amesiibacteriota</taxon>
    </lineage>
</organism>
<keyword evidence="1" id="KW-0472">Membrane</keyword>
<keyword evidence="1" id="KW-0812">Transmembrane</keyword>
<accession>A0A0G0Y4G4</accession>
<dbReference type="EMBL" id="LCCN01000015">
    <property type="protein sequence ID" value="KKS31665.1"/>
    <property type="molecule type" value="Genomic_DNA"/>
</dbReference>
<sequence>MENIIQADIFFFITGIAVIIFTICAIVVMFYVIRILRDMKIISKTMLRESDNLANDIEFVREAVRSEGAKVRTVADFFLGLFNRRQKEVKKKKVAK</sequence>
<dbReference type="Proteomes" id="UP000034160">
    <property type="component" value="Unassembled WGS sequence"/>
</dbReference>
<evidence type="ECO:0000313" key="3">
    <source>
        <dbReference type="Proteomes" id="UP000034160"/>
    </source>
</evidence>
<dbReference type="STRING" id="1618356.UU93_C0015G0004"/>
<evidence type="ECO:0000256" key="1">
    <source>
        <dbReference type="SAM" id="Phobius"/>
    </source>
</evidence>
<dbReference type="AlphaFoldDB" id="A0A0G0Y4G4"/>
<feature type="transmembrane region" description="Helical" evidence="1">
    <location>
        <begin position="12"/>
        <end position="36"/>
    </location>
</feature>
<protein>
    <submittedName>
        <fullName evidence="2">Uncharacterized protein</fullName>
    </submittedName>
</protein>
<gene>
    <name evidence="2" type="ORF">UU93_C0015G0004</name>
</gene>
<name>A0A0G0Y4G4_9BACT</name>